<dbReference type="EMBL" id="JANPWB010000011">
    <property type="protein sequence ID" value="KAJ1133195.1"/>
    <property type="molecule type" value="Genomic_DNA"/>
</dbReference>
<organism evidence="1 2">
    <name type="scientific">Pleurodeles waltl</name>
    <name type="common">Iberian ribbed newt</name>
    <dbReference type="NCBI Taxonomy" id="8319"/>
    <lineage>
        <taxon>Eukaryota</taxon>
        <taxon>Metazoa</taxon>
        <taxon>Chordata</taxon>
        <taxon>Craniata</taxon>
        <taxon>Vertebrata</taxon>
        <taxon>Euteleostomi</taxon>
        <taxon>Amphibia</taxon>
        <taxon>Batrachia</taxon>
        <taxon>Caudata</taxon>
        <taxon>Salamandroidea</taxon>
        <taxon>Salamandridae</taxon>
        <taxon>Pleurodelinae</taxon>
        <taxon>Pleurodeles</taxon>
    </lineage>
</organism>
<dbReference type="Proteomes" id="UP001066276">
    <property type="component" value="Chromosome 7"/>
</dbReference>
<gene>
    <name evidence="1" type="ORF">NDU88_011492</name>
</gene>
<evidence type="ECO:0000313" key="2">
    <source>
        <dbReference type="Proteomes" id="UP001066276"/>
    </source>
</evidence>
<reference evidence="1" key="1">
    <citation type="journal article" date="2022" name="bioRxiv">
        <title>Sequencing and chromosome-scale assembly of the giantPleurodeles waltlgenome.</title>
        <authorList>
            <person name="Brown T."/>
            <person name="Elewa A."/>
            <person name="Iarovenko S."/>
            <person name="Subramanian E."/>
            <person name="Araus A.J."/>
            <person name="Petzold A."/>
            <person name="Susuki M."/>
            <person name="Suzuki K.-i.T."/>
            <person name="Hayashi T."/>
            <person name="Toyoda A."/>
            <person name="Oliveira C."/>
            <person name="Osipova E."/>
            <person name="Leigh N.D."/>
            <person name="Simon A."/>
            <person name="Yun M.H."/>
        </authorList>
    </citation>
    <scope>NUCLEOTIDE SEQUENCE</scope>
    <source>
        <strain evidence="1">20211129_DDA</strain>
        <tissue evidence="1">Liver</tissue>
    </source>
</reference>
<evidence type="ECO:0000313" key="1">
    <source>
        <dbReference type="EMBL" id="KAJ1133195.1"/>
    </source>
</evidence>
<proteinExistence type="predicted"/>
<keyword evidence="2" id="KW-1185">Reference proteome</keyword>
<protein>
    <submittedName>
        <fullName evidence="1">Uncharacterized protein</fullName>
    </submittedName>
</protein>
<accession>A0AAV7Q1U9</accession>
<name>A0AAV7Q1U9_PLEWA</name>
<dbReference type="AlphaFoldDB" id="A0AAV7Q1U9"/>
<sequence length="165" mass="18001">MGIEKSHHGPGHSGGRGIRSLAAWDDTKESAGQQGMSNELINRPGFDLRGRDAGGGAGLRVAYFGASVVRRAIPQSTKRVWDGAPPPPPHMLVLRLLLFDPEVCMLVFDSCISDAGEPLHMNPGSNILRCGEYKGSITIENLEFHRNQECIPKLKFSQALFDLHV</sequence>
<comment type="caution">
    <text evidence="1">The sequence shown here is derived from an EMBL/GenBank/DDBJ whole genome shotgun (WGS) entry which is preliminary data.</text>
</comment>